<keyword evidence="7" id="KW-0653">Protein transport</keyword>
<dbReference type="InterPro" id="IPR003400">
    <property type="entry name" value="ExbD"/>
</dbReference>
<evidence type="ECO:0000256" key="7">
    <source>
        <dbReference type="RuleBase" id="RU003879"/>
    </source>
</evidence>
<evidence type="ECO:0000256" key="4">
    <source>
        <dbReference type="ARBA" id="ARBA00022692"/>
    </source>
</evidence>
<reference evidence="9 10" key="1">
    <citation type="submission" date="2015-08" db="EMBL/GenBank/DDBJ databases">
        <authorList>
            <person name="Babu N.S."/>
            <person name="Beckwith C.J."/>
            <person name="Beseler K.G."/>
            <person name="Brison A."/>
            <person name="Carone J.V."/>
            <person name="Caskin T.P."/>
            <person name="Diamond M."/>
            <person name="Durham M.E."/>
            <person name="Foxe J.M."/>
            <person name="Go M."/>
            <person name="Henderson B.A."/>
            <person name="Jones I.B."/>
            <person name="McGettigan J.A."/>
            <person name="Micheletti S.J."/>
            <person name="Nasrallah M.E."/>
            <person name="Ortiz D."/>
            <person name="Piller C.R."/>
            <person name="Privatt S.R."/>
            <person name="Schneider S.L."/>
            <person name="Sharp S."/>
            <person name="Smith T.C."/>
            <person name="Stanton J.D."/>
            <person name="Ullery H.E."/>
            <person name="Wilson R.J."/>
            <person name="Serrano M.G."/>
            <person name="Buck G."/>
            <person name="Lee V."/>
            <person name="Wang Y."/>
            <person name="Carvalho R."/>
            <person name="Voegtly L."/>
            <person name="Shi R."/>
            <person name="Duckworth R."/>
            <person name="Johnson A."/>
            <person name="Loviza R."/>
            <person name="Walstead R."/>
            <person name="Shah Z."/>
            <person name="Kiflezghi M."/>
            <person name="Wade K."/>
            <person name="Ball S.L."/>
            <person name="Bradley K.W."/>
            <person name="Asai D.J."/>
            <person name="Bowman C.A."/>
            <person name="Russell D.A."/>
            <person name="Pope W.H."/>
            <person name="Jacobs-Sera D."/>
            <person name="Hendrix R.W."/>
            <person name="Hatfull G.F."/>
        </authorList>
    </citation>
    <scope>NUCLEOTIDE SEQUENCE [LARGE SCALE GENOMIC DNA]</scope>
    <source>
        <strain evidence="9 10">DSM 27710</strain>
    </source>
</reference>
<sequence>MGPSGKRGFGGGSSLFGREGSDEISVDLNLTPLMDVMSNILFFLLAAFGAAVVSYIAVSVPVQSDGPGAEPKLDAVTVNLRVLPGEYRLSASNEKVEAAKLDAHRKALPKVDGAYDDGALSEALYRIKLDFPATDTLVIVPSETTVYEEIIRIMDAARERTVDGKKLRLMPKVVVADLVKAETAP</sequence>
<keyword evidence="6 8" id="KW-0472">Membrane</keyword>
<feature type="transmembrane region" description="Helical" evidence="8">
    <location>
        <begin position="36"/>
        <end position="58"/>
    </location>
</feature>
<evidence type="ECO:0000256" key="1">
    <source>
        <dbReference type="ARBA" id="ARBA00004162"/>
    </source>
</evidence>
<dbReference type="GO" id="GO:0022857">
    <property type="term" value="F:transmembrane transporter activity"/>
    <property type="evidence" value="ECO:0007669"/>
    <property type="project" value="InterPro"/>
</dbReference>
<evidence type="ECO:0000256" key="2">
    <source>
        <dbReference type="ARBA" id="ARBA00005811"/>
    </source>
</evidence>
<dbReference type="GO" id="GO:0015031">
    <property type="term" value="P:protein transport"/>
    <property type="evidence" value="ECO:0007669"/>
    <property type="project" value="UniProtKB-KW"/>
</dbReference>
<evidence type="ECO:0000256" key="8">
    <source>
        <dbReference type="SAM" id="Phobius"/>
    </source>
</evidence>
<dbReference type="KEGG" id="vin:AKJ08_2495"/>
<accession>A0A0K1PF02</accession>
<comment type="similarity">
    <text evidence="2 7">Belongs to the ExbD/TolR family.</text>
</comment>
<dbReference type="STRING" id="1391653.AKJ08_2495"/>
<dbReference type="GO" id="GO:0005886">
    <property type="term" value="C:plasma membrane"/>
    <property type="evidence" value="ECO:0007669"/>
    <property type="project" value="UniProtKB-SubCell"/>
</dbReference>
<organism evidence="9 10">
    <name type="scientific">Vulgatibacter incomptus</name>
    <dbReference type="NCBI Taxonomy" id="1391653"/>
    <lineage>
        <taxon>Bacteria</taxon>
        <taxon>Pseudomonadati</taxon>
        <taxon>Myxococcota</taxon>
        <taxon>Myxococcia</taxon>
        <taxon>Myxococcales</taxon>
        <taxon>Cystobacterineae</taxon>
        <taxon>Vulgatibacteraceae</taxon>
        <taxon>Vulgatibacter</taxon>
    </lineage>
</organism>
<dbReference type="EMBL" id="CP012332">
    <property type="protein sequence ID" value="AKU92108.1"/>
    <property type="molecule type" value="Genomic_DNA"/>
</dbReference>
<evidence type="ECO:0000256" key="5">
    <source>
        <dbReference type="ARBA" id="ARBA00022989"/>
    </source>
</evidence>
<gene>
    <name evidence="9" type="ORF">AKJ08_2495</name>
</gene>
<keyword evidence="5 8" id="KW-1133">Transmembrane helix</keyword>
<evidence type="ECO:0000313" key="9">
    <source>
        <dbReference type="EMBL" id="AKU92108.1"/>
    </source>
</evidence>
<evidence type="ECO:0000256" key="3">
    <source>
        <dbReference type="ARBA" id="ARBA00022475"/>
    </source>
</evidence>
<evidence type="ECO:0000313" key="10">
    <source>
        <dbReference type="Proteomes" id="UP000055590"/>
    </source>
</evidence>
<name>A0A0K1PF02_9BACT</name>
<dbReference type="Pfam" id="PF02472">
    <property type="entry name" value="ExbD"/>
    <property type="match status" value="1"/>
</dbReference>
<keyword evidence="7" id="KW-0813">Transport</keyword>
<dbReference type="AlphaFoldDB" id="A0A0K1PF02"/>
<proteinExistence type="inferred from homology"/>
<keyword evidence="3" id="KW-1003">Cell membrane</keyword>
<comment type="subcellular location">
    <subcellularLocation>
        <location evidence="1">Cell membrane</location>
        <topology evidence="1">Single-pass membrane protein</topology>
    </subcellularLocation>
    <subcellularLocation>
        <location evidence="7">Cell membrane</location>
        <topology evidence="7">Single-pass type II membrane protein</topology>
    </subcellularLocation>
</comment>
<dbReference type="Proteomes" id="UP000055590">
    <property type="component" value="Chromosome"/>
</dbReference>
<evidence type="ECO:0000256" key="6">
    <source>
        <dbReference type="ARBA" id="ARBA00023136"/>
    </source>
</evidence>
<keyword evidence="4 7" id="KW-0812">Transmembrane</keyword>
<keyword evidence="10" id="KW-1185">Reference proteome</keyword>
<protein>
    <submittedName>
        <fullName evidence="9">Biopolymer transport protein ExbD/TolR</fullName>
    </submittedName>
</protein>